<accession>A0A0P0ZGZ6</accession>
<dbReference type="AlphaFoldDB" id="A0A0P0ZGZ6"/>
<proteinExistence type="predicted"/>
<reference evidence="1" key="1">
    <citation type="submission" date="2013-11" db="EMBL/GenBank/DDBJ databases">
        <title>The novel cryptic plasmid pEA68 of Erwinia amylovora strain 692 and definition of a novel family of plasmids.</title>
        <authorList>
            <person name="Ismail E."/>
            <person name="Blom J."/>
            <person name="Bultreys A."/>
            <person name="Ivanovic M."/>
            <person name="Obradovic A."/>
            <person name="Van Doorn J."/>
            <person name="Bergsma-Vlami M."/>
            <person name="Maes M."/>
            <person name="Willems A."/>
            <person name="Stockwell V."/>
            <person name="Smits T.H.M."/>
            <person name="Pulawska J."/>
        </authorList>
    </citation>
    <scope>NUCLEOTIDE SEQUENCE [LARGE SCALE GENOMIC DNA]</scope>
    <source>
        <strain evidence="1">692</strain>
        <plasmid evidence="1">pEA29</plasmid>
    </source>
</reference>
<evidence type="ECO:0000313" key="1">
    <source>
        <dbReference type="EMBL" id="CDM08167.1"/>
    </source>
</evidence>
<name>A0A0P0ZGZ6_ERWAM</name>
<gene>
    <name evidence="1" type="ORF">EAMY692_p20041</name>
</gene>
<geneLocation type="plasmid" evidence="1">
    <name>pEA29</name>
</geneLocation>
<keyword evidence="1" id="KW-0614">Plasmid</keyword>
<dbReference type="EMBL" id="HG813239">
    <property type="protein sequence ID" value="CDM08167.1"/>
    <property type="molecule type" value="Genomic_DNA"/>
</dbReference>
<sequence>MQRHHRKKEVYSVRKYLKNHDDVVTDGAVAITSAAVMVSDLV</sequence>
<organism evidence="1">
    <name type="scientific">Erwinia amylovora</name>
    <name type="common">Fire blight bacteria</name>
    <dbReference type="NCBI Taxonomy" id="552"/>
    <lineage>
        <taxon>Bacteria</taxon>
        <taxon>Pseudomonadati</taxon>
        <taxon>Pseudomonadota</taxon>
        <taxon>Gammaproteobacteria</taxon>
        <taxon>Enterobacterales</taxon>
        <taxon>Erwiniaceae</taxon>
        <taxon>Erwinia</taxon>
    </lineage>
</organism>
<protein>
    <submittedName>
        <fullName evidence="1">Uncharacterized protein</fullName>
    </submittedName>
</protein>